<dbReference type="OrthoDB" id="693631at2759"/>
<evidence type="ECO:0000313" key="2">
    <source>
        <dbReference type="Proteomes" id="UP000604825"/>
    </source>
</evidence>
<reference evidence="1" key="1">
    <citation type="submission" date="2020-10" db="EMBL/GenBank/DDBJ databases">
        <authorList>
            <person name="Han B."/>
            <person name="Lu T."/>
            <person name="Zhao Q."/>
            <person name="Huang X."/>
            <person name="Zhao Y."/>
        </authorList>
    </citation>
    <scope>NUCLEOTIDE SEQUENCE</scope>
</reference>
<dbReference type="AlphaFoldDB" id="A0A811Q3M4"/>
<keyword evidence="2" id="KW-1185">Reference proteome</keyword>
<dbReference type="Proteomes" id="UP000604825">
    <property type="component" value="Unassembled WGS sequence"/>
</dbReference>
<accession>A0A811Q3M4</accession>
<evidence type="ECO:0000313" key="1">
    <source>
        <dbReference type="EMBL" id="CAD6255052.1"/>
    </source>
</evidence>
<proteinExistence type="predicted"/>
<comment type="caution">
    <text evidence="1">The sequence shown here is derived from an EMBL/GenBank/DDBJ whole genome shotgun (WGS) entry which is preliminary data.</text>
</comment>
<dbReference type="EMBL" id="CAJGYO010000009">
    <property type="protein sequence ID" value="CAD6255052.1"/>
    <property type="molecule type" value="Genomic_DNA"/>
</dbReference>
<name>A0A811Q3M4_9POAL</name>
<organism evidence="1 2">
    <name type="scientific">Miscanthus lutarioriparius</name>
    <dbReference type="NCBI Taxonomy" id="422564"/>
    <lineage>
        <taxon>Eukaryota</taxon>
        <taxon>Viridiplantae</taxon>
        <taxon>Streptophyta</taxon>
        <taxon>Embryophyta</taxon>
        <taxon>Tracheophyta</taxon>
        <taxon>Spermatophyta</taxon>
        <taxon>Magnoliopsida</taxon>
        <taxon>Liliopsida</taxon>
        <taxon>Poales</taxon>
        <taxon>Poaceae</taxon>
        <taxon>PACMAD clade</taxon>
        <taxon>Panicoideae</taxon>
        <taxon>Andropogonodae</taxon>
        <taxon>Andropogoneae</taxon>
        <taxon>Saccharinae</taxon>
        <taxon>Miscanthus</taxon>
    </lineage>
</organism>
<sequence length="85" mass="9787">MNPESKLLLEKLDKRFAATDKRFDGIERQIQSNHDSASTRILALEQATKVFDEWRPSIEGVVYDLKIEVGKLSTMKMEVGKITKY</sequence>
<gene>
    <name evidence="1" type="ORF">NCGR_LOCUS38649</name>
</gene>
<protein>
    <submittedName>
        <fullName evidence="1">Uncharacterized protein</fullName>
    </submittedName>
</protein>